<dbReference type="AlphaFoldDB" id="A0AAD5N137"/>
<proteinExistence type="predicted"/>
<dbReference type="Proteomes" id="UP001196413">
    <property type="component" value="Unassembled WGS sequence"/>
</dbReference>
<protein>
    <submittedName>
        <fullName evidence="2">Uncharacterized protein</fullName>
    </submittedName>
</protein>
<comment type="caution">
    <text evidence="2">The sequence shown here is derived from an EMBL/GenBank/DDBJ whole genome shotgun (WGS) entry which is preliminary data.</text>
</comment>
<dbReference type="EMBL" id="JAHQIW010003178">
    <property type="protein sequence ID" value="KAJ1357544.1"/>
    <property type="molecule type" value="Genomic_DNA"/>
</dbReference>
<sequence>MNTSMNGAVRDAHLILSNRKPTRRPINTVIPLELDHTELGRRSTTKPDHGRTSNDGNNLTGPILRL</sequence>
<keyword evidence="3" id="KW-1185">Reference proteome</keyword>
<gene>
    <name evidence="2" type="ORF">KIN20_015715</name>
</gene>
<accession>A0AAD5N137</accession>
<organism evidence="2 3">
    <name type="scientific">Parelaphostrongylus tenuis</name>
    <name type="common">Meningeal worm</name>
    <dbReference type="NCBI Taxonomy" id="148309"/>
    <lineage>
        <taxon>Eukaryota</taxon>
        <taxon>Metazoa</taxon>
        <taxon>Ecdysozoa</taxon>
        <taxon>Nematoda</taxon>
        <taxon>Chromadorea</taxon>
        <taxon>Rhabditida</taxon>
        <taxon>Rhabditina</taxon>
        <taxon>Rhabditomorpha</taxon>
        <taxon>Strongyloidea</taxon>
        <taxon>Metastrongylidae</taxon>
        <taxon>Parelaphostrongylus</taxon>
    </lineage>
</organism>
<evidence type="ECO:0000313" key="2">
    <source>
        <dbReference type="EMBL" id="KAJ1357544.1"/>
    </source>
</evidence>
<feature type="region of interest" description="Disordered" evidence="1">
    <location>
        <begin position="37"/>
        <end position="66"/>
    </location>
</feature>
<feature type="compositionally biased region" description="Basic and acidic residues" evidence="1">
    <location>
        <begin position="37"/>
        <end position="52"/>
    </location>
</feature>
<evidence type="ECO:0000256" key="1">
    <source>
        <dbReference type="SAM" id="MobiDB-lite"/>
    </source>
</evidence>
<evidence type="ECO:0000313" key="3">
    <source>
        <dbReference type="Proteomes" id="UP001196413"/>
    </source>
</evidence>
<reference evidence="2" key="1">
    <citation type="submission" date="2021-06" db="EMBL/GenBank/DDBJ databases">
        <title>Parelaphostrongylus tenuis whole genome reference sequence.</title>
        <authorList>
            <person name="Garwood T.J."/>
            <person name="Larsen P.A."/>
            <person name="Fountain-Jones N.M."/>
            <person name="Garbe J.R."/>
            <person name="Macchietto M.G."/>
            <person name="Kania S.A."/>
            <person name="Gerhold R.W."/>
            <person name="Richards J.E."/>
            <person name="Wolf T.M."/>
        </authorList>
    </citation>
    <scope>NUCLEOTIDE SEQUENCE</scope>
    <source>
        <strain evidence="2">MNPRO001-30</strain>
        <tissue evidence="2">Meninges</tissue>
    </source>
</reference>
<name>A0AAD5N137_PARTN</name>